<feature type="domain" description="AB hydrolase-1" evidence="2">
    <location>
        <begin position="69"/>
        <end position="177"/>
    </location>
</feature>
<dbReference type="Pfam" id="PF00561">
    <property type="entry name" value="Abhydrolase_1"/>
    <property type="match status" value="1"/>
</dbReference>
<dbReference type="EMBL" id="UINC01004763">
    <property type="protein sequence ID" value="SVA16682.1"/>
    <property type="molecule type" value="Genomic_DNA"/>
</dbReference>
<dbReference type="AlphaFoldDB" id="A0A381TKR6"/>
<dbReference type="Gene3D" id="3.40.50.1820">
    <property type="entry name" value="alpha/beta hydrolase"/>
    <property type="match status" value="1"/>
</dbReference>
<dbReference type="PANTHER" id="PTHR43689">
    <property type="entry name" value="HYDROLASE"/>
    <property type="match status" value="1"/>
</dbReference>
<proteinExistence type="predicted"/>
<keyword evidence="1" id="KW-0812">Transmembrane</keyword>
<dbReference type="InterPro" id="IPR000073">
    <property type="entry name" value="AB_hydrolase_1"/>
</dbReference>
<feature type="transmembrane region" description="Helical" evidence="1">
    <location>
        <begin position="9"/>
        <end position="28"/>
    </location>
</feature>
<organism evidence="3">
    <name type="scientific">marine metagenome</name>
    <dbReference type="NCBI Taxonomy" id="408172"/>
    <lineage>
        <taxon>unclassified sequences</taxon>
        <taxon>metagenomes</taxon>
        <taxon>ecological metagenomes</taxon>
    </lineage>
</organism>
<dbReference type="PRINTS" id="PR00111">
    <property type="entry name" value="ABHYDROLASE"/>
</dbReference>
<accession>A0A381TKR6</accession>
<keyword evidence="1" id="KW-0472">Membrane</keyword>
<reference evidence="3" key="1">
    <citation type="submission" date="2018-05" db="EMBL/GenBank/DDBJ databases">
        <authorList>
            <person name="Lanie J.A."/>
            <person name="Ng W.-L."/>
            <person name="Kazmierczak K.M."/>
            <person name="Andrzejewski T.M."/>
            <person name="Davidsen T.M."/>
            <person name="Wayne K.J."/>
            <person name="Tettelin H."/>
            <person name="Glass J.I."/>
            <person name="Rusch D."/>
            <person name="Podicherti R."/>
            <person name="Tsui H.-C.T."/>
            <person name="Winkler M.E."/>
        </authorList>
    </citation>
    <scope>NUCLEOTIDE SEQUENCE</scope>
</reference>
<dbReference type="InterPro" id="IPR029058">
    <property type="entry name" value="AB_hydrolase_fold"/>
</dbReference>
<gene>
    <name evidence="3" type="ORF">METZ01_LOCUS69536</name>
</gene>
<protein>
    <recommendedName>
        <fullName evidence="2">AB hydrolase-1 domain-containing protein</fullName>
    </recommendedName>
</protein>
<evidence type="ECO:0000313" key="3">
    <source>
        <dbReference type="EMBL" id="SVA16682.1"/>
    </source>
</evidence>
<dbReference type="PANTHER" id="PTHR43689:SF8">
    <property type="entry name" value="ALPHA_BETA-HYDROLASES SUPERFAMILY PROTEIN"/>
    <property type="match status" value="1"/>
</dbReference>
<evidence type="ECO:0000256" key="1">
    <source>
        <dbReference type="SAM" id="Phobius"/>
    </source>
</evidence>
<evidence type="ECO:0000259" key="2">
    <source>
        <dbReference type="Pfam" id="PF00561"/>
    </source>
</evidence>
<name>A0A381TKR6_9ZZZZ</name>
<dbReference type="SUPFAM" id="SSF53474">
    <property type="entry name" value="alpha/beta-Hydrolases"/>
    <property type="match status" value="1"/>
</dbReference>
<sequence length="317" mass="35384">MFIKIVKQLILFIIGCIGIISIVLLFGARFPAEKNSQEIEAQYRLDSSSFVTIDGVRIHYTDQGAGSCIVLLHANYANLIDWEPWVETFISSHRVIRFDLAGHGLTSSDPENNYSLERTLYLFEKLMDYLSIDEMALVGASIGGTISLHYAERHPDQVKQLILVSPGALNPRARGKLEPPNLPFFLNIITRITPKKLVAGLLNSGFGDPSRITDELVTRWHDLLLREGQRDAQMARMRQYISGDIDKVIANVQSPTLIMWGAKNSIVPVELADEMAELLVNASSVEKIIYSTAGHQLVQEIGKETAIDAFDYLVKSN</sequence>
<keyword evidence="1" id="KW-1133">Transmembrane helix</keyword>